<name>A0A2Z7AD58_9LAMI</name>
<evidence type="ECO:0000313" key="1">
    <source>
        <dbReference type="EMBL" id="KZV18977.1"/>
    </source>
</evidence>
<dbReference type="AlphaFoldDB" id="A0A2Z7AD58"/>
<keyword evidence="2" id="KW-1185">Reference proteome</keyword>
<protein>
    <submittedName>
        <fullName evidence="1">Uncharacterized protein</fullName>
    </submittedName>
</protein>
<organism evidence="1 2">
    <name type="scientific">Dorcoceras hygrometricum</name>
    <dbReference type="NCBI Taxonomy" id="472368"/>
    <lineage>
        <taxon>Eukaryota</taxon>
        <taxon>Viridiplantae</taxon>
        <taxon>Streptophyta</taxon>
        <taxon>Embryophyta</taxon>
        <taxon>Tracheophyta</taxon>
        <taxon>Spermatophyta</taxon>
        <taxon>Magnoliopsida</taxon>
        <taxon>eudicotyledons</taxon>
        <taxon>Gunneridae</taxon>
        <taxon>Pentapetalae</taxon>
        <taxon>asterids</taxon>
        <taxon>lamiids</taxon>
        <taxon>Lamiales</taxon>
        <taxon>Gesneriaceae</taxon>
        <taxon>Didymocarpoideae</taxon>
        <taxon>Trichosporeae</taxon>
        <taxon>Loxocarpinae</taxon>
        <taxon>Dorcoceras</taxon>
    </lineage>
</organism>
<sequence length="289" mass="32034">MSIDDLLQQISEEMMLPSVTAEEPTKIKFGGGITFKEVHWYKASLPKINTTVKGKEPLVEEIKGNPAKEMFTLICTDVDFLVQIREEVVEEKSSFFYSFSLCSLSALQSVSDLAKNEEQLFAYKADGETEATQIGQSCSKELMYRVKGFIPDFILASSLPAGFQTRFLGTPFVVIVAQNIELRIWSLYFSVIMSWIKCEVAVCVNFRVWLMLHMFYVVCFVNCCIHAYSIQLLQPCLVVVSLFLTGMRGRAAILHSHLPAGICFPGYSTGRGVGPSGGAPGGAYSVPVM</sequence>
<reference evidence="1 2" key="1">
    <citation type="journal article" date="2015" name="Proc. Natl. Acad. Sci. U.S.A.">
        <title>The resurrection genome of Boea hygrometrica: A blueprint for survival of dehydration.</title>
        <authorList>
            <person name="Xiao L."/>
            <person name="Yang G."/>
            <person name="Zhang L."/>
            <person name="Yang X."/>
            <person name="Zhao S."/>
            <person name="Ji Z."/>
            <person name="Zhou Q."/>
            <person name="Hu M."/>
            <person name="Wang Y."/>
            <person name="Chen M."/>
            <person name="Xu Y."/>
            <person name="Jin H."/>
            <person name="Xiao X."/>
            <person name="Hu G."/>
            <person name="Bao F."/>
            <person name="Hu Y."/>
            <person name="Wan P."/>
            <person name="Li L."/>
            <person name="Deng X."/>
            <person name="Kuang T."/>
            <person name="Xiang C."/>
            <person name="Zhu J.K."/>
            <person name="Oliver M.J."/>
            <person name="He Y."/>
        </authorList>
    </citation>
    <scope>NUCLEOTIDE SEQUENCE [LARGE SCALE GENOMIC DNA]</scope>
    <source>
        <strain evidence="2">cv. XS01</strain>
    </source>
</reference>
<gene>
    <name evidence="1" type="ORF">F511_16969</name>
</gene>
<dbReference type="EMBL" id="KV017169">
    <property type="protein sequence ID" value="KZV18977.1"/>
    <property type="molecule type" value="Genomic_DNA"/>
</dbReference>
<accession>A0A2Z7AD58</accession>
<dbReference type="Proteomes" id="UP000250235">
    <property type="component" value="Unassembled WGS sequence"/>
</dbReference>
<proteinExistence type="predicted"/>
<evidence type="ECO:0000313" key="2">
    <source>
        <dbReference type="Proteomes" id="UP000250235"/>
    </source>
</evidence>